<sequence>MRMFTNLLYDICTVFELFKEGESPRDKRKSTDFGAHQRFWDQRYNELSHIIDAEGVYSLEQRRIIFSRYEYFYYMMNSYPVYSTLKSEYIRNYFLKSFGVVFIVLDIYNTYRPENETGFYYHIYNFLQKSYCPCLDYSGTESDEAAVKRYLREYLAELGFNREDFRENGKMYELGKYQGTIRKGYGKRKSLMKQYIKACKNEYKKDYREKKLDKSELDRILNNIDKFYYAFYSLSILLDMQRKVKILDSIAYYLRVLIREGLWVHGLYGYAARYLYDFNIFDTTPYARALLERFHEFESGPKGALTRYIVSLDDKSQEYIESLKDMVFNLSDKKSYDDVYLENIINYFEQLQNARGYVTRCYMLLAVLIYLIRRNKLHKALRFYDESPKYELPSGYLPGAFSVLRIALEIKLNREKIKHGSLFELLDYVKAYQDAFMDLRVVTDPAYNEDEIQYDANNFTLMRVIKMYNSMLANISTKSDIQPPYITGLLDNVERALDKINILIDKERVYDGETLAELITENKILSSRESKENLIGLFTGRHKYTLLQCIEKLGVLVDYVISPVDDIKNVMMLYGNNAENKNRRRLIYNALTIICGDDTKNNQSDPR</sequence>
<reference evidence="8 11" key="3">
    <citation type="submission" date="2018-10" db="EMBL/GenBank/DDBJ databases">
        <title>Comparison of Escherichia coli isolates recovered from retail chicken and from chicken fecal samples by antimicrobial susceptibility test and whole genome sequencing.</title>
        <authorList>
            <person name="Tang B."/>
            <person name="Ma Y."/>
            <person name="He X."/>
            <person name="Cao L."/>
            <person name="Xia X."/>
            <person name="Yang H."/>
        </authorList>
    </citation>
    <scope>NUCLEOTIDE SEQUENCE [LARGE SCALE GENOMIC DNA]</scope>
    <source>
        <strain evidence="8 11">CMJH98b</strain>
    </source>
</reference>
<evidence type="ECO:0000313" key="10">
    <source>
        <dbReference type="Proteomes" id="UP000249482"/>
    </source>
</evidence>
<dbReference type="Proteomes" id="UP000532204">
    <property type="component" value="Unassembled WGS sequence"/>
</dbReference>
<reference evidence="4 12" key="5">
    <citation type="submission" date="2019-12" db="EMBL/GenBank/DDBJ databases">
        <title>Enteriobacteria Tanzani isolates_8377-8380.</title>
        <authorList>
            <person name="Subbiah M."/>
            <person name="Call D."/>
        </authorList>
    </citation>
    <scope>NUCLEOTIDE SEQUENCE [LARGE SCALE GENOMIC DNA]</scope>
    <source>
        <strain evidence="4 12">8378wC7</strain>
    </source>
</reference>
<evidence type="ECO:0000313" key="5">
    <source>
        <dbReference type="EMBL" id="PWH50509.1"/>
    </source>
</evidence>
<evidence type="ECO:0000313" key="4">
    <source>
        <dbReference type="EMBL" id="MWT85365.1"/>
    </source>
</evidence>
<dbReference type="RefSeq" id="WP_001242276.1">
    <property type="nucleotide sequence ID" value="NZ_AP027520.1"/>
</dbReference>
<dbReference type="EMBL" id="AASEBA010000104">
    <property type="protein sequence ID" value="EFC9752573.1"/>
    <property type="molecule type" value="Genomic_DNA"/>
</dbReference>
<evidence type="ECO:0000313" key="6">
    <source>
        <dbReference type="EMBL" id="PZT67016.1"/>
    </source>
</evidence>
<evidence type="ECO:0000313" key="2">
    <source>
        <dbReference type="EMBL" id="EFC9752573.1"/>
    </source>
</evidence>
<dbReference type="Proteomes" id="UP000249482">
    <property type="component" value="Unassembled WGS sequence"/>
</dbReference>
<dbReference type="EMBL" id="WTRN01000109">
    <property type="protein sequence ID" value="MWT85365.1"/>
    <property type="molecule type" value="Genomic_DNA"/>
</dbReference>
<evidence type="ECO:0000313" key="12">
    <source>
        <dbReference type="Proteomes" id="UP000480485"/>
    </source>
</evidence>
<dbReference type="EMBL" id="CAUZHL010000002">
    <property type="protein sequence ID" value="CAK1208367.1"/>
    <property type="molecule type" value="Genomic_DNA"/>
</dbReference>
<dbReference type="EMBL" id="QEMT01000121">
    <property type="protein sequence ID" value="PWH50509.1"/>
    <property type="molecule type" value="Genomic_DNA"/>
</dbReference>
<dbReference type="EMBL" id="AASVQO010000001">
    <property type="protein sequence ID" value="EFH3672157.1"/>
    <property type="molecule type" value="Genomic_DNA"/>
</dbReference>
<dbReference type="Proteomes" id="UP000663166">
    <property type="component" value="Chromosome"/>
</dbReference>
<evidence type="ECO:0000313" key="7">
    <source>
        <dbReference type="EMBL" id="QRZ99282.1"/>
    </source>
</evidence>
<reference evidence="2 13" key="4">
    <citation type="submission" date="2019-05" db="EMBL/GenBank/DDBJ databases">
        <authorList>
            <consortium name="NARMS: The National Antimicrobial Resistance Monitoring System"/>
        </authorList>
    </citation>
    <scope>NUCLEOTIDE SEQUENCE [LARGE SCALE GENOMIC DNA]</scope>
    <source>
        <strain evidence="2 13">CVM N18EC122</strain>
        <strain evidence="3 14">CVM N19EC0189</strain>
    </source>
</reference>
<dbReference type="EMBL" id="CP070393">
    <property type="protein sequence ID" value="QRZ99282.1"/>
    <property type="molecule type" value="Genomic_DNA"/>
</dbReference>
<evidence type="ECO:0000313" key="9">
    <source>
        <dbReference type="Proteomes" id="UP000245761"/>
    </source>
</evidence>
<dbReference type="Proteomes" id="UP000245761">
    <property type="component" value="Unassembled WGS sequence"/>
</dbReference>
<evidence type="ECO:0000313" key="14">
    <source>
        <dbReference type="Proteomes" id="UP000534496"/>
    </source>
</evidence>
<evidence type="ECO:0000313" key="13">
    <source>
        <dbReference type="Proteomes" id="UP000532204"/>
    </source>
</evidence>
<reference evidence="6 10" key="2">
    <citation type="submission" date="2018-06" db="EMBL/GenBank/DDBJ databases">
        <title>Draft genome sequence of mcr-1-harboring Escherichia coli isolated from wound infection of a hospitalized patient, in Bolivia.</title>
        <authorList>
            <person name="Munoz M.E."/>
            <person name="Moura Q."/>
            <person name="Ventura P.R.M."/>
            <person name="Bustos L.R."/>
            <person name="Ovando B.G."/>
            <person name="Terrazas D.I.V."/>
            <person name="Yarhui N.B."/>
            <person name="Cerdeira L."/>
            <person name="Lincopan N."/>
        </authorList>
    </citation>
    <scope>NUCLEOTIDE SEQUENCE [LARGE SCALE GENOMIC DNA]</scope>
    <source>
        <strain evidence="6 10">EcMLT</strain>
    </source>
</reference>
<evidence type="ECO:0000313" key="11">
    <source>
        <dbReference type="Proteomes" id="UP000281340"/>
    </source>
</evidence>
<dbReference type="EMBL" id="RDDM01000042">
    <property type="protein sequence ID" value="RLY58820.1"/>
    <property type="molecule type" value="Genomic_DNA"/>
</dbReference>
<reference evidence="7" key="6">
    <citation type="submission" date="2021-02" db="EMBL/GenBank/DDBJ databases">
        <title>Co-localization of colistin and carbapenem -resistance genes on a novel transferable IncHI2 plasmid in Escherichia coli from chicken-origin.</title>
        <authorList>
            <person name="Hoffmann M."/>
            <person name="Balkey M."/>
            <person name="Ronco T."/>
            <person name="Hendriksen R.S."/>
        </authorList>
    </citation>
    <scope>NUCLEOTIDE SEQUENCE</scope>
    <source>
        <strain evidence="7">CFSAN083829</strain>
    </source>
</reference>
<name>A0A0D8WEZ1_ECOLX</name>
<dbReference type="Proteomes" id="UP000480485">
    <property type="component" value="Unassembled WGS sequence"/>
</dbReference>
<organism evidence="6 10">
    <name type="scientific">Escherichia coli</name>
    <dbReference type="NCBI Taxonomy" id="562"/>
    <lineage>
        <taxon>Bacteria</taxon>
        <taxon>Pseudomonadati</taxon>
        <taxon>Pseudomonadota</taxon>
        <taxon>Gammaproteobacteria</taxon>
        <taxon>Enterobacterales</taxon>
        <taxon>Enterobacteriaceae</taxon>
        <taxon>Escherichia</taxon>
    </lineage>
</organism>
<dbReference type="AlphaFoldDB" id="A0A0D8WEZ1"/>
<accession>A0A0D8WEZ1</accession>
<dbReference type="Proteomes" id="UP000281340">
    <property type="component" value="Unassembled WGS sequence"/>
</dbReference>
<reference evidence="1" key="7">
    <citation type="submission" date="2023-10" db="EMBL/GenBank/DDBJ databases">
        <authorList>
            <person name="Leclercq S."/>
        </authorList>
    </citation>
    <scope>NUCLEOTIDE SEQUENCE</scope>
    <source>
        <strain evidence="1">F848</strain>
    </source>
</reference>
<dbReference type="Proteomes" id="UP001190091">
    <property type="component" value="Unassembled WGS sequence"/>
</dbReference>
<reference evidence="5 9" key="1">
    <citation type="submission" date="2018-04" db="EMBL/GenBank/DDBJ databases">
        <title>Draft Genomic Sequencing Of Potential Extraintestinal Pathogenic Escherichia coli B8S56 Isolated from Retail Chicken Skin.</title>
        <authorList>
            <person name="Xu A."/>
            <person name="Tilman S."/>
            <person name="Wisser-Parker K."/>
            <person name="Scullen O.J."/>
            <person name="Sommers C."/>
        </authorList>
    </citation>
    <scope>NUCLEOTIDE SEQUENCE [LARGE SCALE GENOMIC DNA]</scope>
    <source>
        <strain evidence="5 9">B8S56</strain>
    </source>
</reference>
<evidence type="ECO:0000313" key="8">
    <source>
        <dbReference type="EMBL" id="RLY58820.1"/>
    </source>
</evidence>
<proteinExistence type="predicted"/>
<dbReference type="EMBL" id="QKWZ01000151">
    <property type="protein sequence ID" value="PZT67016.1"/>
    <property type="molecule type" value="Genomic_DNA"/>
</dbReference>
<gene>
    <name evidence="5" type="ORF">DD762_28195</name>
    <name evidence="6" type="ORF">DNQ45_06975</name>
    <name evidence="2" type="ORF">E6D34_25765</name>
    <name evidence="8" type="ORF">EAI46_08045</name>
    <name evidence="3" type="ORF">F9461_02820</name>
    <name evidence="1" type="ORF">FGAF848_11730</name>
    <name evidence="4" type="ORF">GP954_09335</name>
    <name evidence="7" type="ORF">JNP96_10110</name>
</gene>
<dbReference type="Proteomes" id="UP000534496">
    <property type="component" value="Unassembled WGS sequence"/>
</dbReference>
<protein>
    <submittedName>
        <fullName evidence="6">Uncharacterized protein</fullName>
    </submittedName>
</protein>
<evidence type="ECO:0000313" key="1">
    <source>
        <dbReference type="EMBL" id="CAK1208367.1"/>
    </source>
</evidence>
<evidence type="ECO:0000313" key="3">
    <source>
        <dbReference type="EMBL" id="EFH3672157.1"/>
    </source>
</evidence>